<protein>
    <submittedName>
        <fullName evidence="3">ATPase</fullName>
    </submittedName>
</protein>
<sequence length="421" mass="49160">MNKEILIKQKKELEYLLKKPYIPRQKMVEAKSFLDSDLVKVVIGPRRAGKSIFTAHLFKDKLPAYVNFDDESLVKLEDYDELIKELHSLYGQNKYLLFDEIQNLPNWELFINRLHREGYNLLLTGSNAKLLSQELATSLTGRHVPIEILPFNFKEYLKAKEFEYQENEMVLPEKKGILLNLLIDYMTNGGFPELVVKGLEPRGYLDTLLDSLIFKDIVKRHKLRLSEKIYDLELYFLNNFTAEFSYQKVSRLLGFSSVATLEKFVKYLEEAYLVYTLTRYSYKTGERLSSPKKAYLVDNGYISAKAVQYSPNNGKLMENLVFSELLKMGYQPNHSLFYYRTKNNKEVDFILREGLKVKTLIQAAYDLNGPDTEAREIKALIEAGGELKCNNLIVLTWDDEKIVEVNEQKIVFMPLWKWLIN</sequence>
<reference evidence="4" key="1">
    <citation type="submission" date="2017-09" db="EMBL/GenBank/DDBJ databases">
        <title>Depth-based differentiation of microbial function through sediment-hosted aquifers and enrichment of novel symbionts in the deep terrestrial subsurface.</title>
        <authorList>
            <person name="Probst A.J."/>
            <person name="Ladd B."/>
            <person name="Jarett J.K."/>
            <person name="Geller-Mcgrath D.E."/>
            <person name="Sieber C.M.K."/>
            <person name="Emerson J.B."/>
            <person name="Anantharaman K."/>
            <person name="Thomas B.C."/>
            <person name="Malmstrom R."/>
            <person name="Stieglmeier M."/>
            <person name="Klingl A."/>
            <person name="Woyke T."/>
            <person name="Ryan C.M."/>
            <person name="Banfield J.F."/>
        </authorList>
    </citation>
    <scope>NUCLEOTIDE SEQUENCE [LARGE SCALE GENOMIC DNA]</scope>
</reference>
<dbReference type="PANTHER" id="PTHR33295">
    <property type="entry name" value="ATPASE"/>
    <property type="match status" value="1"/>
</dbReference>
<feature type="domain" description="DUF4143" evidence="2">
    <location>
        <begin position="215"/>
        <end position="355"/>
    </location>
</feature>
<evidence type="ECO:0000259" key="1">
    <source>
        <dbReference type="Pfam" id="PF13173"/>
    </source>
</evidence>
<proteinExistence type="predicted"/>
<dbReference type="InterPro" id="IPR041682">
    <property type="entry name" value="AAA_14"/>
</dbReference>
<dbReference type="EMBL" id="PFAQ01000022">
    <property type="protein sequence ID" value="PIT95017.1"/>
    <property type="molecule type" value="Genomic_DNA"/>
</dbReference>
<organism evidence="3 4">
    <name type="scientific">Candidatus Falkowbacteria bacterium CG10_big_fil_rev_8_21_14_0_10_39_9</name>
    <dbReference type="NCBI Taxonomy" id="1974566"/>
    <lineage>
        <taxon>Bacteria</taxon>
        <taxon>Candidatus Falkowiibacteriota</taxon>
    </lineage>
</organism>
<dbReference type="InterPro" id="IPR025420">
    <property type="entry name" value="DUF4143"/>
</dbReference>
<dbReference type="Pfam" id="PF13635">
    <property type="entry name" value="DUF4143"/>
    <property type="match status" value="1"/>
</dbReference>
<evidence type="ECO:0000313" key="3">
    <source>
        <dbReference type="EMBL" id="PIT95017.1"/>
    </source>
</evidence>
<feature type="domain" description="AAA" evidence="1">
    <location>
        <begin position="39"/>
        <end position="157"/>
    </location>
</feature>
<evidence type="ECO:0000313" key="4">
    <source>
        <dbReference type="Proteomes" id="UP000228900"/>
    </source>
</evidence>
<evidence type="ECO:0000259" key="2">
    <source>
        <dbReference type="Pfam" id="PF13635"/>
    </source>
</evidence>
<dbReference type="AlphaFoldDB" id="A0A2M6WQD9"/>
<comment type="caution">
    <text evidence="3">The sequence shown here is derived from an EMBL/GenBank/DDBJ whole genome shotgun (WGS) entry which is preliminary data.</text>
</comment>
<dbReference type="Proteomes" id="UP000228900">
    <property type="component" value="Unassembled WGS sequence"/>
</dbReference>
<name>A0A2M6WQD9_9BACT</name>
<dbReference type="PANTHER" id="PTHR33295:SF8">
    <property type="entry name" value="AAA+ ATPASE DOMAIN-CONTAINING PROTEIN"/>
    <property type="match status" value="1"/>
</dbReference>
<gene>
    <name evidence="3" type="ORF">COT98_01415</name>
</gene>
<accession>A0A2M6WQD9</accession>
<dbReference type="SUPFAM" id="SSF52540">
    <property type="entry name" value="P-loop containing nucleoside triphosphate hydrolases"/>
    <property type="match status" value="1"/>
</dbReference>
<dbReference type="Pfam" id="PF13173">
    <property type="entry name" value="AAA_14"/>
    <property type="match status" value="1"/>
</dbReference>
<dbReference type="InterPro" id="IPR027417">
    <property type="entry name" value="P-loop_NTPase"/>
</dbReference>